<evidence type="ECO:0000313" key="5">
    <source>
        <dbReference type="Proteomes" id="UP001433638"/>
    </source>
</evidence>
<dbReference type="PANTHER" id="PTHR33449:SF1">
    <property type="entry name" value="NUCLEOID-ASSOCIATED PROTEIN YBAB"/>
    <property type="match status" value="1"/>
</dbReference>
<comment type="caution">
    <text evidence="4">The sequence shown here is derived from an EMBL/GenBank/DDBJ whole genome shotgun (WGS) entry which is preliminary data.</text>
</comment>
<dbReference type="HAMAP" id="MF_00274">
    <property type="entry name" value="DNA_YbaB_EbfC"/>
    <property type="match status" value="1"/>
</dbReference>
<evidence type="ECO:0000256" key="1">
    <source>
        <dbReference type="ARBA" id="ARBA00023125"/>
    </source>
</evidence>
<comment type="subcellular location">
    <subcellularLocation>
        <location evidence="2">Cytoplasm</location>
        <location evidence="2">Nucleoid</location>
    </subcellularLocation>
</comment>
<dbReference type="Proteomes" id="UP001433638">
    <property type="component" value="Unassembled WGS sequence"/>
</dbReference>
<keyword evidence="1 2" id="KW-0238">DNA-binding</keyword>
<dbReference type="InterPro" id="IPR004401">
    <property type="entry name" value="YbaB/EbfC"/>
</dbReference>
<protein>
    <recommendedName>
        <fullName evidence="2">Nucleoid-associated protein ABNW52_05885</fullName>
    </recommendedName>
</protein>
<reference evidence="4" key="1">
    <citation type="submission" date="2024-06" db="EMBL/GenBank/DDBJ databases">
        <title>Genome sequence of Vogesella sp. MAHUQ-64.</title>
        <authorList>
            <person name="Huq M.A."/>
        </authorList>
    </citation>
    <scope>NUCLEOTIDE SEQUENCE</scope>
    <source>
        <strain evidence="4">MAHUQ-64</strain>
    </source>
</reference>
<dbReference type="RefSeq" id="WP_349585350.1">
    <property type="nucleotide sequence ID" value="NZ_JBEFLD010000003.1"/>
</dbReference>
<gene>
    <name evidence="4" type="ORF">ABNW52_05885</name>
</gene>
<comment type="function">
    <text evidence="2">Binds to DNA and alters its conformation. May be involved in regulation of gene expression, nucleoid organization and DNA protection.</text>
</comment>
<dbReference type="Gene3D" id="3.30.1310.10">
    <property type="entry name" value="Nucleoid-associated protein YbaB-like domain"/>
    <property type="match status" value="1"/>
</dbReference>
<dbReference type="PANTHER" id="PTHR33449">
    <property type="entry name" value="NUCLEOID-ASSOCIATED PROTEIN YBAB"/>
    <property type="match status" value="1"/>
</dbReference>
<name>A0ABV1M1S8_9NEIS</name>
<comment type="similarity">
    <text evidence="2">Belongs to the YbaB/EbfC family.</text>
</comment>
<keyword evidence="2" id="KW-0963">Cytoplasm</keyword>
<dbReference type="Pfam" id="PF02575">
    <property type="entry name" value="YbaB_DNA_bd"/>
    <property type="match status" value="1"/>
</dbReference>
<feature type="coiled-coil region" evidence="3">
    <location>
        <begin position="7"/>
        <end position="34"/>
    </location>
</feature>
<keyword evidence="5" id="KW-1185">Reference proteome</keyword>
<evidence type="ECO:0000313" key="4">
    <source>
        <dbReference type="EMBL" id="MEQ6290143.1"/>
    </source>
</evidence>
<accession>A0ABV1M1S8</accession>
<dbReference type="InterPro" id="IPR036894">
    <property type="entry name" value="YbaB-like_sf"/>
</dbReference>
<proteinExistence type="inferred from homology"/>
<dbReference type="NCBIfam" id="TIGR00103">
    <property type="entry name" value="DNA_YbaB_EbfC"/>
    <property type="match status" value="1"/>
</dbReference>
<comment type="subunit">
    <text evidence="2">Homodimer.</text>
</comment>
<evidence type="ECO:0000256" key="3">
    <source>
        <dbReference type="SAM" id="Coils"/>
    </source>
</evidence>
<evidence type="ECO:0000256" key="2">
    <source>
        <dbReference type="HAMAP-Rule" id="MF_00274"/>
    </source>
</evidence>
<dbReference type="PIRSF" id="PIRSF004555">
    <property type="entry name" value="UCP004555"/>
    <property type="match status" value="1"/>
</dbReference>
<dbReference type="SUPFAM" id="SSF82607">
    <property type="entry name" value="YbaB-like"/>
    <property type="match status" value="1"/>
</dbReference>
<keyword evidence="3" id="KW-0175">Coiled coil</keyword>
<dbReference type="EMBL" id="JBEFLD010000003">
    <property type="protein sequence ID" value="MEQ6290143.1"/>
    <property type="molecule type" value="Genomic_DNA"/>
</dbReference>
<sequence length="112" mass="12171">MFGKAGIAGLMKQAQQMQENMKKAQEELAHVDVEGQAGNGLVKVTMSCAHVIRRISISDSLLEDAKEDKDMLEDLIAAAFNDAARKVDETTQQRMSGFTAGMNLPAGMKLPF</sequence>
<organism evidence="4 5">
    <name type="scientific">Vogesella oryzagri</name>
    <dbReference type="NCBI Taxonomy" id="3160864"/>
    <lineage>
        <taxon>Bacteria</taxon>
        <taxon>Pseudomonadati</taxon>
        <taxon>Pseudomonadota</taxon>
        <taxon>Betaproteobacteria</taxon>
        <taxon>Neisseriales</taxon>
        <taxon>Chromobacteriaceae</taxon>
        <taxon>Vogesella</taxon>
    </lineage>
</organism>